<dbReference type="PANTHER" id="PTHR35333:SF3">
    <property type="entry name" value="BETA-LACTAMASE-TYPE TRANSPEPTIDASE FOLD CONTAINING PROTEIN"/>
    <property type="match status" value="1"/>
</dbReference>
<evidence type="ECO:0000313" key="2">
    <source>
        <dbReference type="EMBL" id="USG65478.1"/>
    </source>
</evidence>
<dbReference type="Proteomes" id="UP001056500">
    <property type="component" value="Chromosome"/>
</dbReference>
<dbReference type="RefSeq" id="WP_251872560.1">
    <property type="nucleotide sequence ID" value="NZ_CP098755.1"/>
</dbReference>
<evidence type="ECO:0000313" key="3">
    <source>
        <dbReference type="Proteomes" id="UP001056500"/>
    </source>
</evidence>
<sequence length="264" mass="28828">MNFHELQQQIQHLASTFQGKSSIAIETADGAILINENEQLPSASLIKVPIMIEAYRQAQEDTLDLSQKYTVPPHLRVGGTGVVAHLSDEVSLSLEDLISLMIMISDNSATNLLIEKVGMDAVNRLAHDLGCRQTALQRKMLDFQAIEEGKNNFTSAADMVRFVKEIVVGTTLGQSAKQATYRTLQHQQHQTTLPALITGGFSLKPVIAHKTGELPGMVHDAGIFQVNDKYAYVAVLTTDLPDNATGQQMIAKVGKAVYDYLSVP</sequence>
<protein>
    <submittedName>
        <fullName evidence="2">Class A beta-lactamase-related serine hydrolase</fullName>
    </submittedName>
</protein>
<feature type="domain" description="Beta-lactamase class A catalytic" evidence="1">
    <location>
        <begin position="31"/>
        <end position="236"/>
    </location>
</feature>
<dbReference type="Gene3D" id="3.40.710.10">
    <property type="entry name" value="DD-peptidase/beta-lactamase superfamily"/>
    <property type="match status" value="1"/>
</dbReference>
<dbReference type="PANTHER" id="PTHR35333">
    <property type="entry name" value="BETA-LACTAMASE"/>
    <property type="match status" value="1"/>
</dbReference>
<dbReference type="EMBL" id="CP098755">
    <property type="protein sequence ID" value="USG65478.1"/>
    <property type="molecule type" value="Genomic_DNA"/>
</dbReference>
<keyword evidence="3" id="KW-1185">Reference proteome</keyword>
<dbReference type="InterPro" id="IPR012338">
    <property type="entry name" value="Beta-lactam/transpept-like"/>
</dbReference>
<reference evidence="2" key="1">
    <citation type="submission" date="2022-06" db="EMBL/GenBank/DDBJ databases">
        <title>Genome sequencing of Brevibacillus sp. BB3-R1.</title>
        <authorList>
            <person name="Heo J."/>
            <person name="Lee D."/>
            <person name="Won M."/>
            <person name="Han B.-H."/>
            <person name="Hong S.-B."/>
            <person name="Kwon S.-W."/>
        </authorList>
    </citation>
    <scope>NUCLEOTIDE SEQUENCE</scope>
    <source>
        <strain evidence="2">BB3-R1</strain>
    </source>
</reference>
<dbReference type="InterPro" id="IPR045155">
    <property type="entry name" value="Beta-lactam_cat"/>
</dbReference>
<dbReference type="InterPro" id="IPR000871">
    <property type="entry name" value="Beta-lactam_class-A"/>
</dbReference>
<dbReference type="Pfam" id="PF13354">
    <property type="entry name" value="Beta-lactamase2"/>
    <property type="match status" value="1"/>
</dbReference>
<dbReference type="GO" id="GO:0016787">
    <property type="term" value="F:hydrolase activity"/>
    <property type="evidence" value="ECO:0007669"/>
    <property type="project" value="UniProtKB-KW"/>
</dbReference>
<evidence type="ECO:0000259" key="1">
    <source>
        <dbReference type="Pfam" id="PF13354"/>
    </source>
</evidence>
<organism evidence="2 3">
    <name type="scientific">Brevibacillus ruminantium</name>
    <dbReference type="NCBI Taxonomy" id="2950604"/>
    <lineage>
        <taxon>Bacteria</taxon>
        <taxon>Bacillati</taxon>
        <taxon>Bacillota</taxon>
        <taxon>Bacilli</taxon>
        <taxon>Bacillales</taxon>
        <taxon>Paenibacillaceae</taxon>
        <taxon>Brevibacillus</taxon>
    </lineage>
</organism>
<gene>
    <name evidence="2" type="ORF">NDK47_25795</name>
</gene>
<keyword evidence="2" id="KW-0378">Hydrolase</keyword>
<proteinExistence type="predicted"/>
<name>A0ABY4WEK3_9BACL</name>
<dbReference type="SUPFAM" id="SSF56601">
    <property type="entry name" value="beta-lactamase/transpeptidase-like"/>
    <property type="match status" value="1"/>
</dbReference>
<accession>A0ABY4WEK3</accession>